<proteinExistence type="inferred from homology"/>
<dbReference type="Gene3D" id="2.60.34.10">
    <property type="entry name" value="Substrate Binding Domain Of DNAk, Chain A, domain 1"/>
    <property type="match status" value="1"/>
</dbReference>
<dbReference type="PROSITE" id="PS50011">
    <property type="entry name" value="PROTEIN_KINASE_DOM"/>
    <property type="match status" value="1"/>
</dbReference>
<dbReference type="Gene3D" id="3.90.640.10">
    <property type="entry name" value="Actin, Chain A, domain 4"/>
    <property type="match status" value="1"/>
</dbReference>
<dbReference type="Gene3D" id="1.10.510.10">
    <property type="entry name" value="Transferase(Phosphotransferase) domain 1"/>
    <property type="match status" value="1"/>
</dbReference>
<evidence type="ECO:0000256" key="6">
    <source>
        <dbReference type="ARBA" id="ARBA00048056"/>
    </source>
</evidence>
<dbReference type="FunFam" id="3.30.30.30:FF:000005">
    <property type="entry name" value="Heat shock protein ssb1"/>
    <property type="match status" value="1"/>
</dbReference>
<dbReference type="CDD" id="cd00180">
    <property type="entry name" value="PKc"/>
    <property type="match status" value="1"/>
</dbReference>
<dbReference type="SUPFAM" id="SSF53067">
    <property type="entry name" value="Actin-like ATPase domain"/>
    <property type="match status" value="2"/>
</dbReference>
<comment type="caution">
    <text evidence="9">The sequence shown here is derived from an EMBL/GenBank/DDBJ whole genome shotgun (WGS) entry which is preliminary data.</text>
</comment>
<feature type="region of interest" description="Disordered" evidence="7">
    <location>
        <begin position="687"/>
        <end position="747"/>
    </location>
</feature>
<dbReference type="OrthoDB" id="248923at2759"/>
<accession>A0A9P9DM97</accession>
<dbReference type="GO" id="GO:0004672">
    <property type="term" value="F:protein kinase activity"/>
    <property type="evidence" value="ECO:0007669"/>
    <property type="project" value="InterPro"/>
</dbReference>
<dbReference type="Gene3D" id="3.30.420.40">
    <property type="match status" value="2"/>
</dbReference>
<dbReference type="Pfam" id="PF00069">
    <property type="entry name" value="Pkinase"/>
    <property type="match status" value="1"/>
</dbReference>
<dbReference type="PROSITE" id="PS01036">
    <property type="entry name" value="HSP70_3"/>
    <property type="match status" value="1"/>
</dbReference>
<sequence length="1176" mass="131505">MAGTDVKSWMIGIDLGTANTRVAVFRNGVVEMIPDEDGRLSMPSCVSFNDHGRVIGSAAKSQLASNPLNTVYNVKSLLGLRMDDDKMQSTIKSVPFAIGESAGRPTVKVEYMGERKWLTVVEILSMILLRAKENAEVYLKSPVHGAFISIPPFFSTECRGAIVDAATIAGLKVAHTMPGPVAVAAFCSGLFGKGEENIVVFDLGAGRCNVALATIEEGIIEIKSMTGDNFLGGEDFLGRLVRARVHEFKTKWDKDLWVNKRAIQRLRTACEAAIRNLSSANEAHIDIDSLHERIDFHSTVTRSDFEYVCQDLFRATLDTIERALRDGKMDKGEVDRIVLVGGSSRIPKIQQLLSHYFGGKEVTKSVHPDEGEVSGLASEAAIFSGDTSSPCTWERLTLEVLPMSIGVEGVAGCMQKIIPRNATTPTKKSGYAILEKPTSFLHIYEGERARTIDCTKLASIDLRKLDLHNSWAKISSYDTREIELECTIEISRPQFRGLCTVKEKGGTKSVSAPLDKLGRLSNDDIERMMDDAARYKMVDDEERERNLARVSLDSRIGWLSELFYSLPSGPLAQRLQTSVEELRTFVDESDMTEIWKYRQPIQNLNDIELCMIRVRRGLPNRDSSLFDLQQFHYKLSSKTITPERQSALNEFRAIVDWLESSPQAEPSEYSVQLEQLVDIWERLDIANDQPGNEDDTTGSDPASDKQGKDTESNSQNVTQETSADESTVSGSTNPTPRQPRVQRAPDTETLESLFSRPFEASREPFTDSQFERISTFLRNDGNSAWSSVPRLYTVLRFINQLDAMEYFVANGITDIWFPFTNSTLPSALQPSVQCSFISVQRVVLSKGFKFEKDTERKHALFSQHEPLPFQVIGRLGRGAHGSVDKVMSIISHREYARKIFKKSRGLKRQDVKTFITELNVLKRVDHRHCVELLGSYSDPKHFALIMQPVGDHNLAEYYHKAKDSSDKISLMRSFFGCLANAMQYLHAANIRHRDIKPQNIIVKGERVLITDFGIAYNWENLTRGTTTADSGKTLVYASPEVVRVEARNESADVWSLGCVFLEMATVIKGETTSNMREVFHERSDSYAFHANRDGISAWISQLRGVAPTTDNVMLDWAASMLQHKASQRPTAGTLFDTIVTECARCDILFCGPCCMDEGSSVTDGEDDSHVWGEDDF</sequence>
<feature type="compositionally biased region" description="Basic and acidic residues" evidence="7">
    <location>
        <begin position="702"/>
        <end position="711"/>
    </location>
</feature>
<dbReference type="InterPro" id="IPR018181">
    <property type="entry name" value="Heat_shock_70_CS"/>
</dbReference>
<evidence type="ECO:0000256" key="4">
    <source>
        <dbReference type="ARBA" id="ARBA00022840"/>
    </source>
</evidence>
<keyword evidence="4" id="KW-0067">ATP-binding</keyword>
<dbReference type="GO" id="GO:0005524">
    <property type="term" value="F:ATP binding"/>
    <property type="evidence" value="ECO:0007669"/>
    <property type="project" value="UniProtKB-KW"/>
</dbReference>
<gene>
    <name evidence="9" type="ORF">B0J13DRAFT_567452</name>
</gene>
<dbReference type="SUPFAM" id="SSF100920">
    <property type="entry name" value="Heat shock protein 70kD (HSP70), peptide-binding domain"/>
    <property type="match status" value="1"/>
</dbReference>
<dbReference type="InterPro" id="IPR013126">
    <property type="entry name" value="Hsp_70_fam"/>
</dbReference>
<dbReference type="InterPro" id="IPR043129">
    <property type="entry name" value="ATPase_NBD"/>
</dbReference>
<dbReference type="InterPro" id="IPR029047">
    <property type="entry name" value="HSP70_peptide-bd_sf"/>
</dbReference>
<dbReference type="EC" id="3.6.4.10" evidence="2"/>
<protein>
    <recommendedName>
        <fullName evidence="2">non-chaperonin molecular chaperone ATPase</fullName>
        <ecNumber evidence="2">3.6.4.10</ecNumber>
    </recommendedName>
</protein>
<evidence type="ECO:0000256" key="2">
    <source>
        <dbReference type="ARBA" id="ARBA00012554"/>
    </source>
</evidence>
<comment type="catalytic activity">
    <reaction evidence="6">
        <text>ATP + H2O = ADP + phosphate + H(+)</text>
        <dbReference type="Rhea" id="RHEA:13065"/>
        <dbReference type="ChEBI" id="CHEBI:15377"/>
        <dbReference type="ChEBI" id="CHEBI:15378"/>
        <dbReference type="ChEBI" id="CHEBI:30616"/>
        <dbReference type="ChEBI" id="CHEBI:43474"/>
        <dbReference type="ChEBI" id="CHEBI:456216"/>
        <dbReference type="EC" id="3.6.4.10"/>
    </reaction>
</comment>
<dbReference type="Proteomes" id="UP000717696">
    <property type="component" value="Unassembled WGS sequence"/>
</dbReference>
<dbReference type="GO" id="GO:0140662">
    <property type="term" value="F:ATP-dependent protein folding chaperone"/>
    <property type="evidence" value="ECO:0007669"/>
    <property type="project" value="InterPro"/>
</dbReference>
<dbReference type="CDD" id="cd24028">
    <property type="entry name" value="ASKHA_NBD_HSP70_HSPA1-like"/>
    <property type="match status" value="1"/>
</dbReference>
<comment type="similarity">
    <text evidence="1">Belongs to the heat shock protein 70 family.</text>
</comment>
<evidence type="ECO:0000256" key="1">
    <source>
        <dbReference type="ARBA" id="ARBA00007381"/>
    </source>
</evidence>
<organism evidence="9 10">
    <name type="scientific">Dactylonectria estremocensis</name>
    <dbReference type="NCBI Taxonomy" id="1079267"/>
    <lineage>
        <taxon>Eukaryota</taxon>
        <taxon>Fungi</taxon>
        <taxon>Dikarya</taxon>
        <taxon>Ascomycota</taxon>
        <taxon>Pezizomycotina</taxon>
        <taxon>Sordariomycetes</taxon>
        <taxon>Hypocreomycetidae</taxon>
        <taxon>Hypocreales</taxon>
        <taxon>Nectriaceae</taxon>
        <taxon>Dactylonectria</taxon>
    </lineage>
</organism>
<evidence type="ECO:0000259" key="8">
    <source>
        <dbReference type="PROSITE" id="PS50011"/>
    </source>
</evidence>
<evidence type="ECO:0000256" key="5">
    <source>
        <dbReference type="ARBA" id="ARBA00023186"/>
    </source>
</evidence>
<dbReference type="FunFam" id="3.90.640.10:FF:000134">
    <property type="entry name" value="Heat shock cognate 71 kDa protein"/>
    <property type="match status" value="1"/>
</dbReference>
<name>A0A9P9DM97_9HYPO</name>
<dbReference type="InterPro" id="IPR000719">
    <property type="entry name" value="Prot_kinase_dom"/>
</dbReference>
<dbReference type="EMBL" id="JAGMUU010000027">
    <property type="protein sequence ID" value="KAH7121914.1"/>
    <property type="molecule type" value="Genomic_DNA"/>
</dbReference>
<feature type="domain" description="Protein kinase" evidence="8">
    <location>
        <begin position="869"/>
        <end position="1149"/>
    </location>
</feature>
<dbReference type="AlphaFoldDB" id="A0A9P9DM97"/>
<keyword evidence="3" id="KW-0547">Nucleotide-binding</keyword>
<dbReference type="InterPro" id="IPR011009">
    <property type="entry name" value="Kinase-like_dom_sf"/>
</dbReference>
<keyword evidence="10" id="KW-1185">Reference proteome</keyword>
<dbReference type="PANTHER" id="PTHR19375">
    <property type="entry name" value="HEAT SHOCK PROTEIN 70KDA"/>
    <property type="match status" value="1"/>
</dbReference>
<dbReference type="SMART" id="SM00220">
    <property type="entry name" value="S_TKc"/>
    <property type="match status" value="1"/>
</dbReference>
<evidence type="ECO:0000313" key="9">
    <source>
        <dbReference type="EMBL" id="KAH7121914.1"/>
    </source>
</evidence>
<dbReference type="InterPro" id="IPR008271">
    <property type="entry name" value="Ser/Thr_kinase_AS"/>
</dbReference>
<dbReference type="Pfam" id="PF00012">
    <property type="entry name" value="HSP70"/>
    <property type="match status" value="1"/>
</dbReference>
<dbReference type="Gene3D" id="3.30.30.30">
    <property type="match status" value="1"/>
</dbReference>
<dbReference type="PROSITE" id="PS00108">
    <property type="entry name" value="PROTEIN_KINASE_ST"/>
    <property type="match status" value="1"/>
</dbReference>
<dbReference type="PRINTS" id="PR00301">
    <property type="entry name" value="HEATSHOCK70"/>
</dbReference>
<keyword evidence="5" id="KW-0143">Chaperone</keyword>
<feature type="compositionally biased region" description="Polar residues" evidence="7">
    <location>
        <begin position="712"/>
        <end position="735"/>
    </location>
</feature>
<evidence type="ECO:0000313" key="10">
    <source>
        <dbReference type="Proteomes" id="UP000717696"/>
    </source>
</evidence>
<dbReference type="SUPFAM" id="SSF56112">
    <property type="entry name" value="Protein kinase-like (PK-like)"/>
    <property type="match status" value="1"/>
</dbReference>
<evidence type="ECO:0000256" key="3">
    <source>
        <dbReference type="ARBA" id="ARBA00022741"/>
    </source>
</evidence>
<reference evidence="9" key="1">
    <citation type="journal article" date="2021" name="Nat. Commun.">
        <title>Genetic determinants of endophytism in the Arabidopsis root mycobiome.</title>
        <authorList>
            <person name="Mesny F."/>
            <person name="Miyauchi S."/>
            <person name="Thiergart T."/>
            <person name="Pickel B."/>
            <person name="Atanasova L."/>
            <person name="Karlsson M."/>
            <person name="Huettel B."/>
            <person name="Barry K.W."/>
            <person name="Haridas S."/>
            <person name="Chen C."/>
            <person name="Bauer D."/>
            <person name="Andreopoulos W."/>
            <person name="Pangilinan J."/>
            <person name="LaButti K."/>
            <person name="Riley R."/>
            <person name="Lipzen A."/>
            <person name="Clum A."/>
            <person name="Drula E."/>
            <person name="Henrissat B."/>
            <person name="Kohler A."/>
            <person name="Grigoriev I.V."/>
            <person name="Martin F.M."/>
            <person name="Hacquard S."/>
        </authorList>
    </citation>
    <scope>NUCLEOTIDE SEQUENCE</scope>
    <source>
        <strain evidence="9">MPI-CAGE-AT-0021</strain>
    </source>
</reference>
<evidence type="ECO:0000256" key="7">
    <source>
        <dbReference type="SAM" id="MobiDB-lite"/>
    </source>
</evidence>